<evidence type="ECO:0000256" key="5">
    <source>
        <dbReference type="SAM" id="MobiDB-lite"/>
    </source>
</evidence>
<evidence type="ECO:0000256" key="4">
    <source>
        <dbReference type="ARBA" id="ARBA00022840"/>
    </source>
</evidence>
<sequence>MAWRIIPEGTSSPSSSGSDMVPFEDILVQVRRTLEGASPGDIQSLLVELMEARVLSQDYCLSLAQEKDVEDLVRRISLPVWQNWEACHAAVGSALGRVQGRKASGSPLTGGPGMKEMECSEFLTLNPEDLLFDLTDEDRDCFSPSYHPLEDVDFCKIMDNLIQSLFDGHQGSSTGDAVAAPAPDSPASSTERENQEVETDTPVRRKRGVSADTTCGDAKKAKRRSRAPTAQRGPKTTKSRGRQRKHPQKSHCESTTAPETPAKRVLTFSASPGKVQISPSAVLVQHVPIPPFGNGPIFAPAAGGSPVQVIQTFVPQQVISIPVSSTMVPGGPTYVLVPSPTLTASPPIMPQSPVAGTVVPPDLVVSTPVSSSSECADKALSPALTQSPVTEIAACKESQSSITPEPEKPKCVEDYIEMCKANLRDAFQITDTETGVTFESLYVNIQLVQRQVQLKSGRNANKCLEKELVVLSDGDRRRATLSRGQVFEDAGQKPNRSIALLGRSGVGKSAMIQRLCLDWSNGDLPRFDFLFLLDCKALNLPQASFGLRTLLFDLSASPPCKDVDAVFRHVLSAPQKVLIVFDSFDDFKDYDGLLQSPATSNTKDSYSIKQLFSGLLQRKLLPGCTLLVAARPKEVLNQFLGKVDRIVEVCGFSPEDIETYVSRYFTCAPSQDRALKKLRNNGYVFSLCCNPLICRSACFLLEHMDCNKTLPSTLTGLYQEVMYHRLHMSGQKAQPTADQLRAVVPKLCSMAWAGVKSHNSLLTPKELGSGELKDFGDSSRVLAPHILKNSKEQTGYGFAHLLSQNFLAASHLALSKDLSDKALVGQTTGQPKKRKLQAEWLDATHRFAVGLLFQKRALLQDCFPDGGGANVLAKRSAVAAHLRGLKPCDLSSGKLLELCHCVYETQDAKLARHLLKSMPDSLSFSGAQLDPPDVFVLWHLLLKAKTVKRTFSINLQETGINISGLKELLGLKCVTSFRASIGDTIRLWEDLQKVNAEGLLRNTMAKFTISPFKATQLSHVDDLALLVQICRNRTLPFGDPSCSEPVLDKDSLNIPAVRNLQRLDFELGPQNGPAGFSKLVTVLPDLRCLRHLDLEDNKIGDAGAEKLAKVVPALSSLEMLNLSQNCIGDEGVAKLAPALSSLPSLLRLSLYSNLIGDGGAENLAAVLPEMKSLTDLDVKYNKFTDSGAVKLSESVRECPWMKSVGMWNHYIPHGVLERLKQQDCRIRTL</sequence>
<dbReference type="InterPro" id="IPR032675">
    <property type="entry name" value="LRR_dom_sf"/>
</dbReference>
<dbReference type="PANTHER" id="PTHR47189">
    <property type="entry name" value="MHC CLASS II TRANSACTIVATOR"/>
    <property type="match status" value="1"/>
</dbReference>
<dbReference type="Gene3D" id="3.80.10.10">
    <property type="entry name" value="Ribonuclease Inhibitor"/>
    <property type="match status" value="1"/>
</dbReference>
<dbReference type="PANTHER" id="PTHR47189:SF1">
    <property type="entry name" value="MHC CLASS II TRANSACTIVATOR"/>
    <property type="match status" value="1"/>
</dbReference>
<feature type="region of interest" description="Disordered" evidence="5">
    <location>
        <begin position="168"/>
        <end position="263"/>
    </location>
</feature>
<dbReference type="GO" id="GO:0005524">
    <property type="term" value="F:ATP binding"/>
    <property type="evidence" value="ECO:0007669"/>
    <property type="project" value="UniProtKB-KW"/>
</dbReference>
<dbReference type="PRINTS" id="PR01719">
    <property type="entry name" value="MHCIIACTVATR"/>
</dbReference>
<dbReference type="InterPro" id="IPR027417">
    <property type="entry name" value="P-loop_NTPase"/>
</dbReference>
<feature type="compositionally biased region" description="Basic residues" evidence="5">
    <location>
        <begin position="235"/>
        <end position="249"/>
    </location>
</feature>
<keyword evidence="3" id="KW-0547">Nucleotide-binding</keyword>
<keyword evidence="1" id="KW-0433">Leucine-rich repeat</keyword>
<dbReference type="SMART" id="SM00368">
    <property type="entry name" value="LRR_RI"/>
    <property type="match status" value="4"/>
</dbReference>
<keyword evidence="4" id="KW-0067">ATP-binding</keyword>
<gene>
    <name evidence="7" type="ORF">MATL_G00210980</name>
</gene>
<feature type="domain" description="NACHT" evidence="6">
    <location>
        <begin position="496"/>
        <end position="638"/>
    </location>
</feature>
<keyword evidence="2" id="KW-0677">Repeat</keyword>
<dbReference type="EMBL" id="JAFDVH010000019">
    <property type="protein sequence ID" value="KAG7459470.1"/>
    <property type="molecule type" value="Genomic_DNA"/>
</dbReference>
<dbReference type="Proteomes" id="UP001046870">
    <property type="component" value="Chromosome 19"/>
</dbReference>
<proteinExistence type="predicted"/>
<dbReference type="GO" id="GO:0045345">
    <property type="term" value="P:positive regulation of MHC class I biosynthetic process"/>
    <property type="evidence" value="ECO:0007669"/>
    <property type="project" value="TreeGrafter"/>
</dbReference>
<dbReference type="GO" id="GO:0045944">
    <property type="term" value="P:positive regulation of transcription by RNA polymerase II"/>
    <property type="evidence" value="ECO:0007669"/>
    <property type="project" value="TreeGrafter"/>
</dbReference>
<organism evidence="7 8">
    <name type="scientific">Megalops atlanticus</name>
    <name type="common">Tarpon</name>
    <name type="synonym">Clupea gigantea</name>
    <dbReference type="NCBI Taxonomy" id="7932"/>
    <lineage>
        <taxon>Eukaryota</taxon>
        <taxon>Metazoa</taxon>
        <taxon>Chordata</taxon>
        <taxon>Craniata</taxon>
        <taxon>Vertebrata</taxon>
        <taxon>Euteleostomi</taxon>
        <taxon>Actinopterygii</taxon>
        <taxon>Neopterygii</taxon>
        <taxon>Teleostei</taxon>
        <taxon>Elopiformes</taxon>
        <taxon>Megalopidae</taxon>
        <taxon>Megalops</taxon>
    </lineage>
</organism>
<dbReference type="SUPFAM" id="SSF52540">
    <property type="entry name" value="P-loop containing nucleoside triphosphate hydrolases"/>
    <property type="match status" value="1"/>
</dbReference>
<keyword evidence="8" id="KW-1185">Reference proteome</keyword>
<dbReference type="InterPro" id="IPR007111">
    <property type="entry name" value="NACHT_NTPase"/>
</dbReference>
<dbReference type="Pfam" id="PF05729">
    <property type="entry name" value="NACHT"/>
    <property type="match status" value="1"/>
</dbReference>
<dbReference type="PROSITE" id="PS50837">
    <property type="entry name" value="NACHT"/>
    <property type="match status" value="1"/>
</dbReference>
<dbReference type="InterPro" id="IPR001611">
    <property type="entry name" value="Leu-rich_rpt"/>
</dbReference>
<dbReference type="Pfam" id="PF17776">
    <property type="entry name" value="NLRC4_HD2"/>
    <property type="match status" value="1"/>
</dbReference>
<evidence type="ECO:0000259" key="6">
    <source>
        <dbReference type="PROSITE" id="PS50837"/>
    </source>
</evidence>
<dbReference type="Gene3D" id="3.40.50.300">
    <property type="entry name" value="P-loop containing nucleotide triphosphate hydrolases"/>
    <property type="match status" value="1"/>
</dbReference>
<dbReference type="InterPro" id="IPR008095">
    <property type="entry name" value="MHC_II_transact"/>
</dbReference>
<evidence type="ECO:0000256" key="2">
    <source>
        <dbReference type="ARBA" id="ARBA00022737"/>
    </source>
</evidence>
<dbReference type="SUPFAM" id="SSF52047">
    <property type="entry name" value="RNI-like"/>
    <property type="match status" value="1"/>
</dbReference>
<dbReference type="AlphaFoldDB" id="A0A9D3T3L6"/>
<accession>A0A9D3T3L6</accession>
<evidence type="ECO:0000313" key="7">
    <source>
        <dbReference type="EMBL" id="KAG7459470.1"/>
    </source>
</evidence>
<evidence type="ECO:0000256" key="3">
    <source>
        <dbReference type="ARBA" id="ARBA00022741"/>
    </source>
</evidence>
<evidence type="ECO:0000313" key="8">
    <source>
        <dbReference type="Proteomes" id="UP001046870"/>
    </source>
</evidence>
<comment type="caution">
    <text evidence="7">The sequence shown here is derived from an EMBL/GenBank/DDBJ whole genome shotgun (WGS) entry which is preliminary data.</text>
</comment>
<feature type="compositionally biased region" description="Low complexity" evidence="5">
    <location>
        <begin position="176"/>
        <end position="189"/>
    </location>
</feature>
<dbReference type="OrthoDB" id="120976at2759"/>
<protein>
    <recommendedName>
        <fullName evidence="6">NACHT domain-containing protein</fullName>
    </recommendedName>
</protein>
<dbReference type="FunFam" id="3.40.50.300:FF:001028">
    <property type="entry name" value="Class II major histocompatibility complex transactivator"/>
    <property type="match status" value="1"/>
</dbReference>
<reference evidence="7" key="1">
    <citation type="submission" date="2021-01" db="EMBL/GenBank/DDBJ databases">
        <authorList>
            <person name="Zahm M."/>
            <person name="Roques C."/>
            <person name="Cabau C."/>
            <person name="Klopp C."/>
            <person name="Donnadieu C."/>
            <person name="Jouanno E."/>
            <person name="Lampietro C."/>
            <person name="Louis A."/>
            <person name="Herpin A."/>
            <person name="Echchiki A."/>
            <person name="Berthelot C."/>
            <person name="Parey E."/>
            <person name="Roest-Crollius H."/>
            <person name="Braasch I."/>
            <person name="Postlethwait J."/>
            <person name="Bobe J."/>
            <person name="Montfort J."/>
            <person name="Bouchez O."/>
            <person name="Begum T."/>
            <person name="Mejri S."/>
            <person name="Adams A."/>
            <person name="Chen W.-J."/>
            <person name="Guiguen Y."/>
        </authorList>
    </citation>
    <scope>NUCLEOTIDE SEQUENCE</scope>
    <source>
        <strain evidence="7">YG-15Mar2019-1</strain>
        <tissue evidence="7">Brain</tissue>
    </source>
</reference>
<name>A0A9D3T3L6_MEGAT</name>
<dbReference type="InterPro" id="IPR041267">
    <property type="entry name" value="NLRP_HD2"/>
</dbReference>
<dbReference type="GO" id="GO:0045348">
    <property type="term" value="P:positive regulation of MHC class II biosynthetic process"/>
    <property type="evidence" value="ECO:0007669"/>
    <property type="project" value="TreeGrafter"/>
</dbReference>
<evidence type="ECO:0000256" key="1">
    <source>
        <dbReference type="ARBA" id="ARBA00022614"/>
    </source>
</evidence>
<dbReference type="Pfam" id="PF13516">
    <property type="entry name" value="LRR_6"/>
    <property type="match status" value="3"/>
</dbReference>